<dbReference type="PANTHER" id="PTHR12135:SF0">
    <property type="entry name" value="DNA REPAIR PROTEIN COMPLEMENTING XP-C CELLS"/>
    <property type="match status" value="1"/>
</dbReference>
<dbReference type="HOGENOM" id="CLU_003639_1_1_1"/>
<dbReference type="EMBL" id="KB822721">
    <property type="protein sequence ID" value="ETN39108.1"/>
    <property type="molecule type" value="Genomic_DNA"/>
</dbReference>
<keyword evidence="5" id="KW-0539">Nucleus</keyword>
<evidence type="ECO:0000256" key="2">
    <source>
        <dbReference type="ARBA" id="ARBA00009525"/>
    </source>
</evidence>
<keyword evidence="11" id="KW-1185">Reference proteome</keyword>
<proteinExistence type="inferred from homology"/>
<evidence type="ECO:0000256" key="4">
    <source>
        <dbReference type="ARBA" id="ARBA00023204"/>
    </source>
</evidence>
<dbReference type="GeneID" id="19972669"/>
<dbReference type="SMART" id="SM01032">
    <property type="entry name" value="BHD_3"/>
    <property type="match status" value="1"/>
</dbReference>
<feature type="region of interest" description="Disordered" evidence="6">
    <location>
        <begin position="1"/>
        <end position="70"/>
    </location>
</feature>
<dbReference type="InterPro" id="IPR004583">
    <property type="entry name" value="DNA_repair_Rad4"/>
</dbReference>
<dbReference type="VEuPathDB" id="FungiDB:HMPREF1541_05330"/>
<evidence type="ECO:0000256" key="6">
    <source>
        <dbReference type="SAM" id="MobiDB-lite"/>
    </source>
</evidence>
<dbReference type="RefSeq" id="XP_008717893.1">
    <property type="nucleotide sequence ID" value="XM_008719671.1"/>
</dbReference>
<dbReference type="Pfam" id="PF10405">
    <property type="entry name" value="BHD_3"/>
    <property type="match status" value="1"/>
</dbReference>
<accession>W2RTN4</accession>
<dbReference type="InterPro" id="IPR042488">
    <property type="entry name" value="Rad4_BHD3_sf"/>
</dbReference>
<feature type="region of interest" description="Disordered" evidence="6">
    <location>
        <begin position="783"/>
        <end position="803"/>
    </location>
</feature>
<dbReference type="InterPro" id="IPR038765">
    <property type="entry name" value="Papain-like_cys_pep_sf"/>
</dbReference>
<feature type="compositionally biased region" description="Acidic residues" evidence="6">
    <location>
        <begin position="966"/>
        <end position="982"/>
    </location>
</feature>
<dbReference type="OrthoDB" id="300780at2759"/>
<dbReference type="InterPro" id="IPR018328">
    <property type="entry name" value="Rad4_beta-hairpin_dom3"/>
</dbReference>
<dbReference type="Pfam" id="PF10403">
    <property type="entry name" value="BHD_1"/>
    <property type="match status" value="1"/>
</dbReference>
<name>W2RTN4_CYPE1</name>
<evidence type="ECO:0000259" key="8">
    <source>
        <dbReference type="SMART" id="SM01031"/>
    </source>
</evidence>
<evidence type="ECO:0000256" key="5">
    <source>
        <dbReference type="ARBA" id="ARBA00023242"/>
    </source>
</evidence>
<dbReference type="GO" id="GO:0071942">
    <property type="term" value="C:XPC complex"/>
    <property type="evidence" value="ECO:0007669"/>
    <property type="project" value="TreeGrafter"/>
</dbReference>
<dbReference type="Gene3D" id="3.90.260.10">
    <property type="entry name" value="Transglutaminase-like"/>
    <property type="match status" value="1"/>
</dbReference>
<evidence type="ECO:0000259" key="9">
    <source>
        <dbReference type="SMART" id="SM01032"/>
    </source>
</evidence>
<keyword evidence="4" id="KW-0234">DNA repair</keyword>
<comment type="subcellular location">
    <subcellularLocation>
        <location evidence="1">Nucleus</location>
    </subcellularLocation>
</comment>
<evidence type="ECO:0000259" key="7">
    <source>
        <dbReference type="SMART" id="SM01030"/>
    </source>
</evidence>
<dbReference type="Pfam" id="PF03835">
    <property type="entry name" value="Rad4"/>
    <property type="match status" value="1"/>
</dbReference>
<dbReference type="Gene3D" id="3.30.60.290">
    <property type="entry name" value="Rad4, beta-hairpin domain BHD2"/>
    <property type="match status" value="1"/>
</dbReference>
<dbReference type="GO" id="GO:0003697">
    <property type="term" value="F:single-stranded DNA binding"/>
    <property type="evidence" value="ECO:0007669"/>
    <property type="project" value="TreeGrafter"/>
</dbReference>
<sequence length="982" mass="109064">MPPKKRAAARSVATRGRRSARNRPVAESSIPDVYHEMLAEAEASGPPRASARPTKRRKLDEDPVNSTQLHVEPIEELAFALLPSEDEPAEPQHHQPVIYDEFEDSDDDIEFEDVELAVSEEDEKPEQKVFTVDVSAPVETPKRLPKRQIVSAAERRKRLEWHKAHLFLLLLSMWCRNRWCEDGDVQATLKSLVPRKVVKLLHEDESKSQLQRSHSFNKGIEEICLLWRTTWTTIGRGMRRATWRDDIQVEKESGLSEDLDFDDFRSAAQTQRGSRDLGAQMFCALLRSVAVETRLVCSLQALPFSAAAKGQTPEKAMPKYSFAPTQSFGTSTVSTSRKKQKDSAFPVYWVEVFSPAASMWIPLDPLVRNTINKPKTGFEPPASDPLNAMSYVVAIEDDGSARDVTRRYVQWFNAKTRKARVESTKDGEHWWHDTLAHFAKPFPESRDEIEDADLLRRSEAEGMPKNVQDFKGHPIYVLERHLRMNEVIHTKREVGKTAVGSGHNSQKLESVYRRSDVHTCRTSDAWYRRGRDVKQGEVPLKRVVRKIRRNIDADDDNPDAQDDAALYAEFQTEVYMPPPVVNGRIPRNAFGNIDVYVPAMIPAGAVHVQHQLAARAAKLMGVDYVEAVTGFEFKGRQGTAVLNGVVVSSEVRFGLVAVIVGLQTDARTEAQEKRSALLLALWKKWLTALRIRERIQREYGNSNDDEIHDDVSMYNGSDDEEGGGFVPEAGDAPAEDEQAQSSVVSDVTSKVLLTGLPSEPTYSEVVVTESPHQAPRLPEPSIAYPNQPESDTVSSHGQPGHGAGGFFAEDDELGGGFMPEESDPAVLEDSNIDAVVEQSDPGGGFLVDETSAVTSMAEPQQSFDKALADLKDPTISLQSPNPEGSLLYPSEAERRLNIAVSRTSPILPTLSDRNVNVLQSDYTQAPVPISSSTESPSTADRATAGRVAANGADELDSPTSRLSHDPDEDEMEPEWLLDSLGD</sequence>
<dbReference type="AlphaFoldDB" id="W2RTN4"/>
<organism evidence="10 11">
    <name type="scientific">Cyphellophora europaea (strain CBS 101466)</name>
    <name type="common">Phialophora europaea</name>
    <dbReference type="NCBI Taxonomy" id="1220924"/>
    <lineage>
        <taxon>Eukaryota</taxon>
        <taxon>Fungi</taxon>
        <taxon>Dikarya</taxon>
        <taxon>Ascomycota</taxon>
        <taxon>Pezizomycotina</taxon>
        <taxon>Eurotiomycetes</taxon>
        <taxon>Chaetothyriomycetidae</taxon>
        <taxon>Chaetothyriales</taxon>
        <taxon>Cyphellophoraceae</taxon>
        <taxon>Cyphellophora</taxon>
    </lineage>
</organism>
<dbReference type="Pfam" id="PF10404">
    <property type="entry name" value="BHD_2"/>
    <property type="match status" value="1"/>
</dbReference>
<dbReference type="SMART" id="SM01030">
    <property type="entry name" value="BHD_1"/>
    <property type="match status" value="1"/>
</dbReference>
<evidence type="ECO:0008006" key="12">
    <source>
        <dbReference type="Google" id="ProtNLM"/>
    </source>
</evidence>
<dbReference type="SUPFAM" id="SSF54001">
    <property type="entry name" value="Cysteine proteinases"/>
    <property type="match status" value="1"/>
</dbReference>
<evidence type="ECO:0000313" key="11">
    <source>
        <dbReference type="Proteomes" id="UP000030752"/>
    </source>
</evidence>
<protein>
    <recommendedName>
        <fullName evidence="12">Rad4 beta-hairpin domain-containing protein</fullName>
    </recommendedName>
</protein>
<evidence type="ECO:0000313" key="10">
    <source>
        <dbReference type="EMBL" id="ETN39108.1"/>
    </source>
</evidence>
<feature type="region of interest" description="Disordered" evidence="6">
    <location>
        <begin position="702"/>
        <end position="745"/>
    </location>
</feature>
<feature type="compositionally biased region" description="Polar residues" evidence="6">
    <location>
        <begin position="925"/>
        <end position="940"/>
    </location>
</feature>
<feature type="domain" description="Rad4 beta-hairpin" evidence="9">
    <location>
        <begin position="585"/>
        <end position="659"/>
    </location>
</feature>
<dbReference type="FunCoup" id="W2RTN4">
    <property type="interactions" value="125"/>
</dbReference>
<reference evidence="10 11" key="1">
    <citation type="submission" date="2013-03" db="EMBL/GenBank/DDBJ databases">
        <title>The Genome Sequence of Phialophora europaea CBS 101466.</title>
        <authorList>
            <consortium name="The Broad Institute Genomics Platform"/>
            <person name="Cuomo C."/>
            <person name="de Hoog S."/>
            <person name="Gorbushina A."/>
            <person name="Walker B."/>
            <person name="Young S.K."/>
            <person name="Zeng Q."/>
            <person name="Gargeya S."/>
            <person name="Fitzgerald M."/>
            <person name="Haas B."/>
            <person name="Abouelleil A."/>
            <person name="Allen A.W."/>
            <person name="Alvarado L."/>
            <person name="Arachchi H.M."/>
            <person name="Berlin A.M."/>
            <person name="Chapman S.B."/>
            <person name="Gainer-Dewar J."/>
            <person name="Goldberg J."/>
            <person name="Griggs A."/>
            <person name="Gujja S."/>
            <person name="Hansen M."/>
            <person name="Howarth C."/>
            <person name="Imamovic A."/>
            <person name="Ireland A."/>
            <person name="Larimer J."/>
            <person name="McCowan C."/>
            <person name="Murphy C."/>
            <person name="Pearson M."/>
            <person name="Poon T.W."/>
            <person name="Priest M."/>
            <person name="Roberts A."/>
            <person name="Saif S."/>
            <person name="Shea T."/>
            <person name="Sisk P."/>
            <person name="Sykes S."/>
            <person name="Wortman J."/>
            <person name="Nusbaum C."/>
            <person name="Birren B."/>
        </authorList>
    </citation>
    <scope>NUCLEOTIDE SEQUENCE [LARGE SCALE GENOMIC DNA]</scope>
    <source>
        <strain evidence="10 11">CBS 101466</strain>
    </source>
</reference>
<dbReference type="GO" id="GO:0006289">
    <property type="term" value="P:nucleotide-excision repair"/>
    <property type="evidence" value="ECO:0007669"/>
    <property type="project" value="InterPro"/>
</dbReference>
<dbReference type="SMART" id="SM01031">
    <property type="entry name" value="BHD_2"/>
    <property type="match status" value="1"/>
</dbReference>
<dbReference type="Proteomes" id="UP000030752">
    <property type="component" value="Unassembled WGS sequence"/>
</dbReference>
<dbReference type="GO" id="GO:0000111">
    <property type="term" value="C:nucleotide-excision repair factor 2 complex"/>
    <property type="evidence" value="ECO:0007669"/>
    <property type="project" value="TreeGrafter"/>
</dbReference>
<dbReference type="GO" id="GO:0005737">
    <property type="term" value="C:cytoplasm"/>
    <property type="evidence" value="ECO:0007669"/>
    <property type="project" value="TreeGrafter"/>
</dbReference>
<dbReference type="InterPro" id="IPR036985">
    <property type="entry name" value="Transglutaminase-like_sf"/>
</dbReference>
<dbReference type="Gene3D" id="3.30.70.2460">
    <property type="entry name" value="Rad4, beta-hairpin domain BHD3"/>
    <property type="match status" value="1"/>
</dbReference>
<feature type="compositionally biased region" description="Polar residues" evidence="6">
    <location>
        <begin position="787"/>
        <end position="797"/>
    </location>
</feature>
<dbReference type="eggNOG" id="KOG2179">
    <property type="taxonomic scope" value="Eukaryota"/>
</dbReference>
<dbReference type="InterPro" id="IPR018326">
    <property type="entry name" value="Rad4_beta-hairpin_dom1"/>
</dbReference>
<evidence type="ECO:0000256" key="3">
    <source>
        <dbReference type="ARBA" id="ARBA00022763"/>
    </source>
</evidence>
<dbReference type="STRING" id="1220924.W2RTN4"/>
<dbReference type="GO" id="GO:0003684">
    <property type="term" value="F:damaged DNA binding"/>
    <property type="evidence" value="ECO:0007669"/>
    <property type="project" value="InterPro"/>
</dbReference>
<dbReference type="InterPro" id="IPR018325">
    <property type="entry name" value="Rad4/PNGase_transGLS-fold"/>
</dbReference>
<dbReference type="GO" id="GO:0006298">
    <property type="term" value="P:mismatch repair"/>
    <property type="evidence" value="ECO:0007669"/>
    <property type="project" value="TreeGrafter"/>
</dbReference>
<dbReference type="InParanoid" id="W2RTN4"/>
<gene>
    <name evidence="10" type="ORF">HMPREF1541_05330</name>
</gene>
<feature type="domain" description="Rad4 beta-hairpin" evidence="8">
    <location>
        <begin position="520"/>
        <end position="578"/>
    </location>
</feature>
<dbReference type="InterPro" id="IPR018327">
    <property type="entry name" value="BHD_2"/>
</dbReference>
<dbReference type="Gene3D" id="2.20.20.110">
    <property type="entry name" value="Rad4, beta-hairpin domain BHD1"/>
    <property type="match status" value="1"/>
</dbReference>
<keyword evidence="3" id="KW-0227">DNA damage</keyword>
<dbReference type="PANTHER" id="PTHR12135">
    <property type="entry name" value="DNA REPAIR PROTEIN XP-C / RAD4"/>
    <property type="match status" value="1"/>
</dbReference>
<feature type="region of interest" description="Disordered" evidence="6">
    <location>
        <begin position="925"/>
        <end position="982"/>
    </location>
</feature>
<evidence type="ECO:0000256" key="1">
    <source>
        <dbReference type="ARBA" id="ARBA00004123"/>
    </source>
</evidence>
<comment type="similarity">
    <text evidence="2">Belongs to the XPC family.</text>
</comment>
<feature type="domain" description="Rad4 beta-hairpin" evidence="7">
    <location>
        <begin position="459"/>
        <end position="518"/>
    </location>
</feature>